<protein>
    <submittedName>
        <fullName evidence="1">Uncharacterized protein</fullName>
    </submittedName>
</protein>
<gene>
    <name evidence="1" type="ORF">C8N40_103263</name>
</gene>
<evidence type="ECO:0000313" key="2">
    <source>
        <dbReference type="Proteomes" id="UP000244225"/>
    </source>
</evidence>
<name>A0A2T5YLJ2_9BACT</name>
<proteinExistence type="predicted"/>
<dbReference type="AlphaFoldDB" id="A0A2T5YLJ2"/>
<sequence>MKWLGIQEAYVLSNLCYYTFEMELAQNLAYFG</sequence>
<reference evidence="1 2" key="1">
    <citation type="submission" date="2018-04" db="EMBL/GenBank/DDBJ databases">
        <title>Genomic Encyclopedia of Archaeal and Bacterial Type Strains, Phase II (KMG-II): from individual species to whole genera.</title>
        <authorList>
            <person name="Goeker M."/>
        </authorList>
    </citation>
    <scope>NUCLEOTIDE SEQUENCE [LARGE SCALE GENOMIC DNA]</scope>
    <source>
        <strain evidence="1 2">DSM 100162</strain>
    </source>
</reference>
<organism evidence="1 2">
    <name type="scientific">Pontibacter mucosus</name>
    <dbReference type="NCBI Taxonomy" id="1649266"/>
    <lineage>
        <taxon>Bacteria</taxon>
        <taxon>Pseudomonadati</taxon>
        <taxon>Bacteroidota</taxon>
        <taxon>Cytophagia</taxon>
        <taxon>Cytophagales</taxon>
        <taxon>Hymenobacteraceae</taxon>
        <taxon>Pontibacter</taxon>
    </lineage>
</organism>
<keyword evidence="2" id="KW-1185">Reference proteome</keyword>
<dbReference type="EMBL" id="QBKI01000003">
    <property type="protein sequence ID" value="PTX20188.1"/>
    <property type="molecule type" value="Genomic_DNA"/>
</dbReference>
<dbReference type="Proteomes" id="UP000244225">
    <property type="component" value="Unassembled WGS sequence"/>
</dbReference>
<evidence type="ECO:0000313" key="1">
    <source>
        <dbReference type="EMBL" id="PTX20188.1"/>
    </source>
</evidence>
<accession>A0A2T5YLJ2</accession>
<comment type="caution">
    <text evidence="1">The sequence shown here is derived from an EMBL/GenBank/DDBJ whole genome shotgun (WGS) entry which is preliminary data.</text>
</comment>